<name>A0A813JNC1_POLGL</name>
<keyword evidence="2" id="KW-0472">Membrane</keyword>
<feature type="region of interest" description="Disordered" evidence="1">
    <location>
        <begin position="184"/>
        <end position="221"/>
    </location>
</feature>
<evidence type="ECO:0000256" key="2">
    <source>
        <dbReference type="SAM" id="Phobius"/>
    </source>
</evidence>
<organism evidence="3 4">
    <name type="scientific">Polarella glacialis</name>
    <name type="common">Dinoflagellate</name>
    <dbReference type="NCBI Taxonomy" id="89957"/>
    <lineage>
        <taxon>Eukaryota</taxon>
        <taxon>Sar</taxon>
        <taxon>Alveolata</taxon>
        <taxon>Dinophyceae</taxon>
        <taxon>Suessiales</taxon>
        <taxon>Suessiaceae</taxon>
        <taxon>Polarella</taxon>
    </lineage>
</organism>
<evidence type="ECO:0000256" key="1">
    <source>
        <dbReference type="SAM" id="MobiDB-lite"/>
    </source>
</evidence>
<feature type="transmembrane region" description="Helical" evidence="2">
    <location>
        <begin position="147"/>
        <end position="171"/>
    </location>
</feature>
<dbReference type="Proteomes" id="UP000626109">
    <property type="component" value="Unassembled WGS sequence"/>
</dbReference>
<dbReference type="EMBL" id="CAJNNW010026070">
    <property type="protein sequence ID" value="CAE8682407.1"/>
    <property type="molecule type" value="Genomic_DNA"/>
</dbReference>
<dbReference type="AlphaFoldDB" id="A0A813JNC1"/>
<gene>
    <name evidence="3" type="ORF">PGLA2088_LOCUS22923</name>
</gene>
<protein>
    <submittedName>
        <fullName evidence="3">Uncharacterized protein</fullName>
    </submittedName>
</protein>
<evidence type="ECO:0000313" key="3">
    <source>
        <dbReference type="EMBL" id="CAE8682407.1"/>
    </source>
</evidence>
<evidence type="ECO:0000313" key="4">
    <source>
        <dbReference type="Proteomes" id="UP000626109"/>
    </source>
</evidence>
<feature type="transmembrane region" description="Helical" evidence="2">
    <location>
        <begin position="106"/>
        <end position="127"/>
    </location>
</feature>
<comment type="caution">
    <text evidence="3">The sequence shown here is derived from an EMBL/GenBank/DDBJ whole genome shotgun (WGS) entry which is preliminary data.</text>
</comment>
<accession>A0A813JNC1</accession>
<sequence>MVIPMGGMGGGAAMQGPPPPEVAPRFKVIKYCVLTMMASTCGQLLAGGLLGELGGALSNALNLILNTVFGIWLLKDDPLIGKTYNFLTTTCCMWCGENCQGGMSCLLPFVACNLITVVMNILLNGVIQQVIAQAKGLLGEETIYEAFVLWLLLVSTAGALLAQIIGSFYGYKAYTEIRDGGYSSSGGDWAQASAPPGGGERESQPAAGFSAFQGSGNRLGS</sequence>
<reference evidence="3" key="1">
    <citation type="submission" date="2021-02" db="EMBL/GenBank/DDBJ databases">
        <authorList>
            <person name="Dougan E. K."/>
            <person name="Rhodes N."/>
            <person name="Thang M."/>
            <person name="Chan C."/>
        </authorList>
    </citation>
    <scope>NUCLEOTIDE SEQUENCE</scope>
</reference>
<keyword evidence="2" id="KW-0812">Transmembrane</keyword>
<feature type="compositionally biased region" description="Polar residues" evidence="1">
    <location>
        <begin position="212"/>
        <end position="221"/>
    </location>
</feature>
<proteinExistence type="predicted"/>
<keyword evidence="2" id="KW-1133">Transmembrane helix</keyword>